<dbReference type="SUPFAM" id="SSF55200">
    <property type="entry name" value="Translation initiation factor IF3, C-terminal domain"/>
    <property type="match status" value="1"/>
</dbReference>
<comment type="function">
    <text evidence="4">IF-3 binds to the 30S ribosomal subunit and shifts the equilibrium between 70S ribosomes and their 50S and 30S subunits in favor of the free subunits, thus enhancing the availability of 30S subunits on which protein synthesis initiation begins.</text>
</comment>
<evidence type="ECO:0000256" key="1">
    <source>
        <dbReference type="ARBA" id="ARBA00005439"/>
    </source>
</evidence>
<dbReference type="PANTHER" id="PTHR10938">
    <property type="entry name" value="TRANSLATION INITIATION FACTOR IF-3"/>
    <property type="match status" value="1"/>
</dbReference>
<dbReference type="GO" id="GO:0003743">
    <property type="term" value="F:translation initiation factor activity"/>
    <property type="evidence" value="ECO:0007669"/>
    <property type="project" value="UniProtKB-KW"/>
</dbReference>
<protein>
    <recommendedName>
        <fullName evidence="4 5">Translation initiation factor IF-3</fullName>
    </recommendedName>
</protein>
<feature type="compositionally biased region" description="Acidic residues" evidence="6">
    <location>
        <begin position="182"/>
        <end position="191"/>
    </location>
</feature>
<evidence type="ECO:0000256" key="5">
    <source>
        <dbReference type="NCBIfam" id="TIGR00168"/>
    </source>
</evidence>
<dbReference type="NCBIfam" id="TIGR00168">
    <property type="entry name" value="infC"/>
    <property type="match status" value="1"/>
</dbReference>
<feature type="compositionally biased region" description="Low complexity" evidence="6">
    <location>
        <begin position="192"/>
        <end position="226"/>
    </location>
</feature>
<keyword evidence="4" id="KW-0963">Cytoplasm</keyword>
<comment type="caution">
    <text evidence="9">The sequence shown here is derived from an EMBL/GenBank/DDBJ whole genome shotgun (WGS) entry which is preliminary data.</text>
</comment>
<reference evidence="9 10" key="1">
    <citation type="submission" date="2022-06" db="EMBL/GenBank/DDBJ databases">
        <title>Sequencing the genomes of 1000 actinobacteria strains.</title>
        <authorList>
            <person name="Klenk H.-P."/>
        </authorList>
    </citation>
    <scope>NUCLEOTIDE SEQUENCE [LARGE SCALE GENOMIC DNA]</scope>
    <source>
        <strain evidence="9 10">DSM 41656</strain>
    </source>
</reference>
<feature type="region of interest" description="Disordered" evidence="6">
    <location>
        <begin position="170"/>
        <end position="226"/>
    </location>
</feature>
<evidence type="ECO:0000259" key="8">
    <source>
        <dbReference type="Pfam" id="PF05198"/>
    </source>
</evidence>
<proteinExistence type="inferred from homology"/>
<gene>
    <name evidence="4" type="primary">infC</name>
    <name evidence="9" type="ORF">FHR36_001898</name>
</gene>
<dbReference type="Pfam" id="PF00707">
    <property type="entry name" value="IF3_C"/>
    <property type="match status" value="1"/>
</dbReference>
<evidence type="ECO:0000256" key="6">
    <source>
        <dbReference type="SAM" id="MobiDB-lite"/>
    </source>
</evidence>
<dbReference type="EMBL" id="JAMZDX010000002">
    <property type="protein sequence ID" value="MCP2308774.1"/>
    <property type="molecule type" value="Genomic_DNA"/>
</dbReference>
<evidence type="ECO:0000259" key="7">
    <source>
        <dbReference type="Pfam" id="PF00707"/>
    </source>
</evidence>
<evidence type="ECO:0000256" key="3">
    <source>
        <dbReference type="ARBA" id="ARBA00022917"/>
    </source>
</evidence>
<feature type="domain" description="Translation initiation factor 3 N-terminal" evidence="8">
    <location>
        <begin position="2"/>
        <end position="61"/>
    </location>
</feature>
<dbReference type="InterPro" id="IPR036787">
    <property type="entry name" value="T_IF-3_N_sf"/>
</dbReference>
<organism evidence="9 10">
    <name type="scientific">Kitasatospora paracochleata</name>
    <dbReference type="NCBI Taxonomy" id="58354"/>
    <lineage>
        <taxon>Bacteria</taxon>
        <taxon>Bacillati</taxon>
        <taxon>Actinomycetota</taxon>
        <taxon>Actinomycetes</taxon>
        <taxon>Kitasatosporales</taxon>
        <taxon>Streptomycetaceae</taxon>
        <taxon>Kitasatospora</taxon>
    </lineage>
</organism>
<accession>A0ABT1IUZ5</accession>
<dbReference type="PANTHER" id="PTHR10938:SF0">
    <property type="entry name" value="TRANSLATION INITIATION FACTOR IF-3, MITOCHONDRIAL"/>
    <property type="match status" value="1"/>
</dbReference>
<evidence type="ECO:0000256" key="4">
    <source>
        <dbReference type="HAMAP-Rule" id="MF_00080"/>
    </source>
</evidence>
<comment type="subcellular location">
    <subcellularLocation>
        <location evidence="4">Cytoplasm</location>
    </subcellularLocation>
</comment>
<comment type="similarity">
    <text evidence="1 4">Belongs to the IF-3 family.</text>
</comment>
<dbReference type="InterPro" id="IPR019815">
    <property type="entry name" value="Translation_initiation_fac_3_C"/>
</dbReference>
<evidence type="ECO:0000313" key="10">
    <source>
        <dbReference type="Proteomes" id="UP001206483"/>
    </source>
</evidence>
<name>A0ABT1IUZ5_9ACTN</name>
<dbReference type="InterPro" id="IPR036788">
    <property type="entry name" value="T_IF-3_C_sf"/>
</dbReference>
<evidence type="ECO:0000256" key="2">
    <source>
        <dbReference type="ARBA" id="ARBA00022540"/>
    </source>
</evidence>
<keyword evidence="3 4" id="KW-0648">Protein biosynthesis</keyword>
<keyword evidence="10" id="KW-1185">Reference proteome</keyword>
<dbReference type="Proteomes" id="UP001206483">
    <property type="component" value="Unassembled WGS sequence"/>
</dbReference>
<dbReference type="Pfam" id="PF05198">
    <property type="entry name" value="IF3_N"/>
    <property type="match status" value="1"/>
</dbReference>
<dbReference type="Gene3D" id="3.10.20.80">
    <property type="entry name" value="Translation initiation factor 3 (IF-3), N-terminal domain"/>
    <property type="match status" value="1"/>
</dbReference>
<dbReference type="SUPFAM" id="SSF54364">
    <property type="entry name" value="Translation initiation factor IF3, N-terminal domain"/>
    <property type="match status" value="1"/>
</dbReference>
<feature type="domain" description="Translation initiation factor 3 C-terminal" evidence="7">
    <location>
        <begin position="69"/>
        <end position="152"/>
    </location>
</feature>
<sequence length="226" mass="24938">MRLVGPSGEQVGIVPLAKALELAQEYDLDLVEVAATARPPVCKLMDYGKFKYESAMKAREARKNQAHTVIKEMKLRPKIDPHDYDTKKGHVVRFLKQGDKVKITIMFRGREQSRPELGFRLLQRLADDVQELGFVESSAKQDGRNMIMVLGPHKKKTEAMAEARAIADARKAERQGRTAVADAEESEEAVEAAETVEATETAEAPEAPEAAEAAEVEQPAEAAQDV</sequence>
<comment type="subunit">
    <text evidence="4">Monomer.</text>
</comment>
<dbReference type="Gene3D" id="3.30.110.10">
    <property type="entry name" value="Translation initiation factor 3 (IF-3), C-terminal domain"/>
    <property type="match status" value="1"/>
</dbReference>
<dbReference type="HAMAP" id="MF_00080">
    <property type="entry name" value="IF_3"/>
    <property type="match status" value="1"/>
</dbReference>
<dbReference type="InterPro" id="IPR019814">
    <property type="entry name" value="Translation_initiation_fac_3_N"/>
</dbReference>
<evidence type="ECO:0000313" key="9">
    <source>
        <dbReference type="EMBL" id="MCP2308774.1"/>
    </source>
</evidence>
<keyword evidence="2 4" id="KW-0396">Initiation factor</keyword>
<dbReference type="InterPro" id="IPR001288">
    <property type="entry name" value="Translation_initiation_fac_3"/>
</dbReference>